<sequence>MIELRQLFKTYCNKEYSLEIKEFANVLRVDGDIRAWNFVGCQKLRINRKDKYITVDVGMPREKWEAQSEANIKRYLFGGIKDAIIIMINKLKKRR</sequence>
<name>A0ABV5KSR5_9BACL</name>
<organism evidence="1 2">
    <name type="scientific">Paenibacillus aurantiacus</name>
    <dbReference type="NCBI Taxonomy" id="1936118"/>
    <lineage>
        <taxon>Bacteria</taxon>
        <taxon>Bacillati</taxon>
        <taxon>Bacillota</taxon>
        <taxon>Bacilli</taxon>
        <taxon>Bacillales</taxon>
        <taxon>Paenibacillaceae</taxon>
        <taxon>Paenibacillus</taxon>
    </lineage>
</organism>
<proteinExistence type="predicted"/>
<gene>
    <name evidence="1" type="ORF">ACFFSY_20270</name>
</gene>
<dbReference type="Proteomes" id="UP001589747">
    <property type="component" value="Unassembled WGS sequence"/>
</dbReference>
<protein>
    <submittedName>
        <fullName evidence="1">Uncharacterized protein</fullName>
    </submittedName>
</protein>
<evidence type="ECO:0000313" key="1">
    <source>
        <dbReference type="EMBL" id="MFB9328272.1"/>
    </source>
</evidence>
<reference evidence="1 2" key="1">
    <citation type="submission" date="2024-09" db="EMBL/GenBank/DDBJ databases">
        <authorList>
            <person name="Sun Q."/>
            <person name="Mori K."/>
        </authorList>
    </citation>
    <scope>NUCLEOTIDE SEQUENCE [LARGE SCALE GENOMIC DNA]</scope>
    <source>
        <strain evidence="1 2">TISTR 2452</strain>
    </source>
</reference>
<dbReference type="EMBL" id="JBHMDO010000033">
    <property type="protein sequence ID" value="MFB9328272.1"/>
    <property type="molecule type" value="Genomic_DNA"/>
</dbReference>
<keyword evidence="2" id="KW-1185">Reference proteome</keyword>
<dbReference type="RefSeq" id="WP_377497413.1">
    <property type="nucleotide sequence ID" value="NZ_JBHMDO010000033.1"/>
</dbReference>
<comment type="caution">
    <text evidence="1">The sequence shown here is derived from an EMBL/GenBank/DDBJ whole genome shotgun (WGS) entry which is preliminary data.</text>
</comment>
<evidence type="ECO:0000313" key="2">
    <source>
        <dbReference type="Proteomes" id="UP001589747"/>
    </source>
</evidence>
<accession>A0ABV5KSR5</accession>